<dbReference type="RefSeq" id="WP_137100147.1">
    <property type="nucleotide sequence ID" value="NZ_CP039865.1"/>
</dbReference>
<protein>
    <submittedName>
        <fullName evidence="1">Uncharacterized protein</fullName>
    </submittedName>
</protein>
<evidence type="ECO:0000313" key="2">
    <source>
        <dbReference type="Proteomes" id="UP000298588"/>
    </source>
</evidence>
<accession>A0A4D7QMT2</accession>
<dbReference type="EMBL" id="CP039865">
    <property type="protein sequence ID" value="QCK86816.1"/>
    <property type="molecule type" value="Genomic_DNA"/>
</dbReference>
<dbReference type="Proteomes" id="UP000298588">
    <property type="component" value="Chromosome"/>
</dbReference>
<dbReference type="AlphaFoldDB" id="A0A4D7QMT2"/>
<reference evidence="1 2" key="1">
    <citation type="submission" date="2019-04" db="EMBL/GenBank/DDBJ databases">
        <title>Phreatobacter aquaticus sp. nov.</title>
        <authorList>
            <person name="Choi A."/>
            <person name="Baek K."/>
        </authorList>
    </citation>
    <scope>NUCLEOTIDE SEQUENCE [LARGE SCALE GENOMIC DNA]</scope>
    <source>
        <strain evidence="1 2">NMCR1094</strain>
    </source>
</reference>
<name>A0A4D7QMT2_9HYPH</name>
<organism evidence="1 2">
    <name type="scientific">Phreatobacter aquaticus</name>
    <dbReference type="NCBI Taxonomy" id="2570229"/>
    <lineage>
        <taxon>Bacteria</taxon>
        <taxon>Pseudomonadati</taxon>
        <taxon>Pseudomonadota</taxon>
        <taxon>Alphaproteobacteria</taxon>
        <taxon>Hyphomicrobiales</taxon>
        <taxon>Phreatobacteraceae</taxon>
        <taxon>Phreatobacter</taxon>
    </lineage>
</organism>
<dbReference type="KEGG" id="paqt:E8L99_14170"/>
<evidence type="ECO:0000313" key="1">
    <source>
        <dbReference type="EMBL" id="QCK86816.1"/>
    </source>
</evidence>
<sequence>MMEKLKNSWWVAAIVIVGFGTVVAWRLETRRQARNDQATQERMRTEAQDSVNRSMSGFRLCPLSEPNCNERKP</sequence>
<keyword evidence="2" id="KW-1185">Reference proteome</keyword>
<gene>
    <name evidence="1" type="ORF">E8L99_14170</name>
</gene>
<proteinExistence type="predicted"/>